<dbReference type="PANTHER" id="PTHR30273">
    <property type="entry name" value="PERIPLASMIC SIGNAL SENSOR AND SIGMA FACTOR ACTIVATOR FECR-RELATED"/>
    <property type="match status" value="1"/>
</dbReference>
<feature type="domain" description="FecR protein" evidence="3">
    <location>
        <begin position="119"/>
        <end position="198"/>
    </location>
</feature>
<dbReference type="InterPro" id="IPR032508">
    <property type="entry name" value="FecR_C"/>
</dbReference>
<sequence>MQIPAGRGGSPRARVGRGMAERPAGQRSRARCGPPVAGSPRPGDPSFGISTDSSWERLRANITAQPAAPAPETEVVPMRRKNRVWMAAAAIALLVVAGIWGVKRAGNGEQSFSGGQTADLHDGSRIQLAGNGKLTVDEDFGEQERRVRVKGKASFDIAHSAGKPFIVEAGETEIQVLGTKFTVEWDTSLFIRVESGKIQVTDPDLGKPVVMTEGMTLRRNAANGEFEVKGAQGLSFEDVPFAQVVEAVEKEYHVKITVADPAMLEKRITTRFSGESVEEVMDALAFMVSASVETPAPGTYRLQPL</sequence>
<dbReference type="InterPro" id="IPR012373">
    <property type="entry name" value="Ferrdict_sens_TM"/>
</dbReference>
<feature type="transmembrane region" description="Helical" evidence="2">
    <location>
        <begin position="84"/>
        <end position="102"/>
    </location>
</feature>
<keyword evidence="2" id="KW-0472">Membrane</keyword>
<evidence type="ECO:0000256" key="1">
    <source>
        <dbReference type="SAM" id="MobiDB-lite"/>
    </source>
</evidence>
<dbReference type="Pfam" id="PF04773">
    <property type="entry name" value="FecR"/>
    <property type="match status" value="1"/>
</dbReference>
<feature type="region of interest" description="Disordered" evidence="1">
    <location>
        <begin position="1"/>
        <end position="51"/>
    </location>
</feature>
<evidence type="ECO:0000256" key="2">
    <source>
        <dbReference type="SAM" id="Phobius"/>
    </source>
</evidence>
<feature type="domain" description="Protein FecR C-terminal" evidence="4">
    <location>
        <begin position="234"/>
        <end position="287"/>
    </location>
</feature>
<protein>
    <submittedName>
        <fullName evidence="5">FecR domain-containing protein</fullName>
    </submittedName>
</protein>
<evidence type="ECO:0000259" key="3">
    <source>
        <dbReference type="Pfam" id="PF04773"/>
    </source>
</evidence>
<evidence type="ECO:0000313" key="6">
    <source>
        <dbReference type="Proteomes" id="UP001449657"/>
    </source>
</evidence>
<dbReference type="InterPro" id="IPR006860">
    <property type="entry name" value="FecR"/>
</dbReference>
<dbReference type="RefSeq" id="WP_341842772.1">
    <property type="nucleotide sequence ID" value="NZ_CP149792.1"/>
</dbReference>
<name>A0ABZ2Z8K0_9BACT</name>
<evidence type="ECO:0000313" key="5">
    <source>
        <dbReference type="EMBL" id="WZN48175.1"/>
    </source>
</evidence>
<dbReference type="EMBL" id="CP150096">
    <property type="protein sequence ID" value="WZN48175.1"/>
    <property type="molecule type" value="Genomic_DNA"/>
</dbReference>
<keyword evidence="6" id="KW-1185">Reference proteome</keyword>
<reference evidence="5 6" key="1">
    <citation type="submission" date="2024-03" db="EMBL/GenBank/DDBJ databases">
        <title>Chitinophaga caseinilytica sp. nov., a casein hydrolysing bacterium isolated from forest soil.</title>
        <authorList>
            <person name="Lee D.S."/>
            <person name="Han D.M."/>
            <person name="Baek J.H."/>
            <person name="Choi D.G."/>
            <person name="Jeon J.H."/>
            <person name="Jeon C.O."/>
        </authorList>
    </citation>
    <scope>NUCLEOTIDE SEQUENCE [LARGE SCALE GENOMIC DNA]</scope>
    <source>
        <strain evidence="5 6">KACC 19118</strain>
    </source>
</reference>
<organism evidence="5 6">
    <name type="scientific">Chitinophaga caseinilytica</name>
    <dbReference type="NCBI Taxonomy" id="2267521"/>
    <lineage>
        <taxon>Bacteria</taxon>
        <taxon>Pseudomonadati</taxon>
        <taxon>Bacteroidota</taxon>
        <taxon>Chitinophagia</taxon>
        <taxon>Chitinophagales</taxon>
        <taxon>Chitinophagaceae</taxon>
        <taxon>Chitinophaga</taxon>
    </lineage>
</organism>
<evidence type="ECO:0000259" key="4">
    <source>
        <dbReference type="Pfam" id="PF16344"/>
    </source>
</evidence>
<accession>A0ABZ2Z8K0</accession>
<keyword evidence="2" id="KW-0812">Transmembrane</keyword>
<proteinExistence type="predicted"/>
<dbReference type="Gene3D" id="2.60.120.1440">
    <property type="match status" value="1"/>
</dbReference>
<dbReference type="Gene3D" id="3.55.50.30">
    <property type="match status" value="1"/>
</dbReference>
<dbReference type="PANTHER" id="PTHR30273:SF2">
    <property type="entry name" value="PROTEIN FECR"/>
    <property type="match status" value="1"/>
</dbReference>
<dbReference type="Proteomes" id="UP001449657">
    <property type="component" value="Chromosome"/>
</dbReference>
<gene>
    <name evidence="5" type="ORF">WJU22_08305</name>
</gene>
<dbReference type="Pfam" id="PF16344">
    <property type="entry name" value="FecR_C"/>
    <property type="match status" value="1"/>
</dbReference>
<keyword evidence="2" id="KW-1133">Transmembrane helix</keyword>